<dbReference type="Pfam" id="PF00255">
    <property type="entry name" value="GSHPx"/>
    <property type="match status" value="1"/>
</dbReference>
<reference evidence="7" key="2">
    <citation type="submission" date="2023-05" db="EMBL/GenBank/DDBJ databases">
        <authorList>
            <person name="Fouks B."/>
        </authorList>
    </citation>
    <scope>NUCLEOTIDE SEQUENCE</scope>
    <source>
        <strain evidence="7">Stay&amp;Tobe</strain>
        <tissue evidence="7">Testes</tissue>
    </source>
</reference>
<dbReference type="AlphaFoldDB" id="A0AAD7ZT94"/>
<evidence type="ECO:0000256" key="5">
    <source>
        <dbReference type="RuleBase" id="RU000499"/>
    </source>
</evidence>
<evidence type="ECO:0000256" key="6">
    <source>
        <dbReference type="SAM" id="MobiDB-lite"/>
    </source>
</evidence>
<dbReference type="InterPro" id="IPR029759">
    <property type="entry name" value="GPX_AS"/>
</dbReference>
<dbReference type="GO" id="GO:0004601">
    <property type="term" value="F:peroxidase activity"/>
    <property type="evidence" value="ECO:0007669"/>
    <property type="project" value="UniProtKB-KW"/>
</dbReference>
<keyword evidence="8" id="KW-1185">Reference proteome</keyword>
<dbReference type="PRINTS" id="PR01011">
    <property type="entry name" value="GLUTPROXDASE"/>
</dbReference>
<dbReference type="InterPro" id="IPR036249">
    <property type="entry name" value="Thioredoxin-like_sf"/>
</dbReference>
<name>A0AAD7ZT94_DIPPU</name>
<dbReference type="Proteomes" id="UP001233999">
    <property type="component" value="Unassembled WGS sequence"/>
</dbReference>
<dbReference type="SUPFAM" id="SSF52833">
    <property type="entry name" value="Thioredoxin-like"/>
    <property type="match status" value="1"/>
</dbReference>
<organism evidence="7 8">
    <name type="scientific">Diploptera punctata</name>
    <name type="common">Pacific beetle cockroach</name>
    <dbReference type="NCBI Taxonomy" id="6984"/>
    <lineage>
        <taxon>Eukaryota</taxon>
        <taxon>Metazoa</taxon>
        <taxon>Ecdysozoa</taxon>
        <taxon>Arthropoda</taxon>
        <taxon>Hexapoda</taxon>
        <taxon>Insecta</taxon>
        <taxon>Pterygota</taxon>
        <taxon>Neoptera</taxon>
        <taxon>Polyneoptera</taxon>
        <taxon>Dictyoptera</taxon>
        <taxon>Blattodea</taxon>
        <taxon>Blaberoidea</taxon>
        <taxon>Blaberidae</taxon>
        <taxon>Diplopterinae</taxon>
        <taxon>Diploptera</taxon>
    </lineage>
</organism>
<evidence type="ECO:0000313" key="8">
    <source>
        <dbReference type="Proteomes" id="UP001233999"/>
    </source>
</evidence>
<dbReference type="EMBL" id="JASPKZ010007157">
    <property type="protein sequence ID" value="KAJ9586434.1"/>
    <property type="molecule type" value="Genomic_DNA"/>
</dbReference>
<reference evidence="7" key="1">
    <citation type="journal article" date="2023" name="IScience">
        <title>Live-bearing cockroach genome reveals convergent evolutionary mechanisms linked to viviparity in insects and beyond.</title>
        <authorList>
            <person name="Fouks B."/>
            <person name="Harrison M.C."/>
            <person name="Mikhailova A.A."/>
            <person name="Marchal E."/>
            <person name="English S."/>
            <person name="Carruthers M."/>
            <person name="Jennings E.C."/>
            <person name="Chiamaka E.L."/>
            <person name="Frigard R.A."/>
            <person name="Pippel M."/>
            <person name="Attardo G.M."/>
            <person name="Benoit J.B."/>
            <person name="Bornberg-Bauer E."/>
            <person name="Tobe S.S."/>
        </authorList>
    </citation>
    <scope>NUCLEOTIDE SEQUENCE</scope>
    <source>
        <strain evidence="7">Stay&amp;Tobe</strain>
    </source>
</reference>
<keyword evidence="3" id="KW-0712">Selenocysteine</keyword>
<gene>
    <name evidence="7" type="ORF">L9F63_019916</name>
</gene>
<dbReference type="InterPro" id="IPR029760">
    <property type="entry name" value="GPX_CS"/>
</dbReference>
<dbReference type="PROSITE" id="PS00460">
    <property type="entry name" value="GLUTATHIONE_PEROXID_1"/>
    <property type="match status" value="1"/>
</dbReference>
<dbReference type="CDD" id="cd00340">
    <property type="entry name" value="GSH_Peroxidase"/>
    <property type="match status" value="1"/>
</dbReference>
<dbReference type="PROSITE" id="PS51355">
    <property type="entry name" value="GLUTATHIONE_PEROXID_3"/>
    <property type="match status" value="1"/>
</dbReference>
<evidence type="ECO:0000256" key="3">
    <source>
        <dbReference type="ARBA" id="ARBA00022933"/>
    </source>
</evidence>
<sequence length="240" mass="27464">MENNNYINDNRPERRKRKTKVNMEGNHEDSNANNSIEDAQDHRLWKFGTGRRQQLIAVVWNCTLCSSVSVFKNCTCCHGINAASIYDFTVKDIKGEDVSLEKYKGHVCLIVNVASKCGLTATNYKELAELHDKYHDSKGLRILAFPCNQFNGQEPGDSEEIMCFAMKHNANFELFEKIDVNGKSAHPLWKYLKEKQGGTLGDFIKWNFTKFIVDKNGQPVERHGPNVDPNKLVSSLEKYW</sequence>
<dbReference type="PROSITE" id="PS00763">
    <property type="entry name" value="GLUTATHIONE_PEROXID_2"/>
    <property type="match status" value="1"/>
</dbReference>
<comment type="similarity">
    <text evidence="1 5">Belongs to the glutathione peroxidase family.</text>
</comment>
<proteinExistence type="inferred from homology"/>
<protein>
    <recommendedName>
        <fullName evidence="5">Glutathione peroxidase</fullName>
    </recommendedName>
</protein>
<evidence type="ECO:0000313" key="7">
    <source>
        <dbReference type="EMBL" id="KAJ9586434.1"/>
    </source>
</evidence>
<comment type="caution">
    <text evidence="7">The sequence shown here is derived from an EMBL/GenBank/DDBJ whole genome shotgun (WGS) entry which is preliminary data.</text>
</comment>
<accession>A0AAD7ZT94</accession>
<keyword evidence="4 5" id="KW-0560">Oxidoreductase</keyword>
<evidence type="ECO:0000256" key="1">
    <source>
        <dbReference type="ARBA" id="ARBA00006926"/>
    </source>
</evidence>
<feature type="region of interest" description="Disordered" evidence="6">
    <location>
        <begin position="1"/>
        <end position="35"/>
    </location>
</feature>
<dbReference type="InterPro" id="IPR000889">
    <property type="entry name" value="Glutathione_peroxidase"/>
</dbReference>
<evidence type="ECO:0000256" key="2">
    <source>
        <dbReference type="ARBA" id="ARBA00022559"/>
    </source>
</evidence>
<evidence type="ECO:0000256" key="4">
    <source>
        <dbReference type="ARBA" id="ARBA00023002"/>
    </source>
</evidence>
<dbReference type="PANTHER" id="PTHR11592">
    <property type="entry name" value="GLUTATHIONE PEROXIDASE"/>
    <property type="match status" value="1"/>
</dbReference>
<dbReference type="FunFam" id="3.40.30.10:FF:000025">
    <property type="entry name" value="Glutathione peroxidase"/>
    <property type="match status" value="1"/>
</dbReference>
<dbReference type="PANTHER" id="PTHR11592:SF134">
    <property type="entry name" value="PHOSPHOLIPID HYDROPEROXIDE GLUTATHIONE PEROXIDASE"/>
    <property type="match status" value="1"/>
</dbReference>
<dbReference type="GO" id="GO:0006979">
    <property type="term" value="P:response to oxidative stress"/>
    <property type="evidence" value="ECO:0007669"/>
    <property type="project" value="InterPro"/>
</dbReference>
<keyword evidence="2 5" id="KW-0575">Peroxidase</keyword>
<dbReference type="Gene3D" id="3.40.30.10">
    <property type="entry name" value="Glutaredoxin"/>
    <property type="match status" value="1"/>
</dbReference>